<dbReference type="Gene3D" id="3.40.50.300">
    <property type="entry name" value="P-loop containing nucleotide triphosphate hydrolases"/>
    <property type="match status" value="1"/>
</dbReference>
<dbReference type="GeneID" id="98657593"/>
<comment type="caution">
    <text evidence="2">The sequence shown here is derived from an EMBL/GenBank/DDBJ whole genome shotgun (WGS) entry which is preliminary data.</text>
</comment>
<dbReference type="Proteomes" id="UP000468668">
    <property type="component" value="Unassembled WGS sequence"/>
</dbReference>
<dbReference type="RefSeq" id="WP_158049185.1">
    <property type="nucleotide sequence ID" value="NZ_WAJR01000006.1"/>
</dbReference>
<dbReference type="InterPro" id="IPR003593">
    <property type="entry name" value="AAA+_ATPase"/>
</dbReference>
<dbReference type="InterPro" id="IPR027417">
    <property type="entry name" value="P-loop_NTPase"/>
</dbReference>
<keyword evidence="3" id="KW-1185">Reference proteome</keyword>
<protein>
    <submittedName>
        <fullName evidence="2">AAA family ATPase</fullName>
    </submittedName>
</protein>
<dbReference type="Pfam" id="PF00004">
    <property type="entry name" value="AAA"/>
    <property type="match status" value="1"/>
</dbReference>
<dbReference type="AlphaFoldDB" id="A0A6N6NTL1"/>
<dbReference type="OrthoDB" id="9808317at2"/>
<evidence type="ECO:0000313" key="3">
    <source>
        <dbReference type="Proteomes" id="UP000468668"/>
    </source>
</evidence>
<dbReference type="SMART" id="SM00382">
    <property type="entry name" value="AAA"/>
    <property type="match status" value="1"/>
</dbReference>
<dbReference type="InterPro" id="IPR003959">
    <property type="entry name" value="ATPase_AAA_core"/>
</dbReference>
<accession>A0A6N6NTL1</accession>
<name>A0A6N6NTL1_9ACTN</name>
<dbReference type="GO" id="GO:0016887">
    <property type="term" value="F:ATP hydrolysis activity"/>
    <property type="evidence" value="ECO:0007669"/>
    <property type="project" value="InterPro"/>
</dbReference>
<evidence type="ECO:0000259" key="1">
    <source>
        <dbReference type="SMART" id="SM00382"/>
    </source>
</evidence>
<organism evidence="2 3">
    <name type="scientific">Ellagibacter isourolithinifaciens</name>
    <dbReference type="NCBI Taxonomy" id="2137581"/>
    <lineage>
        <taxon>Bacteria</taxon>
        <taxon>Bacillati</taxon>
        <taxon>Actinomycetota</taxon>
        <taxon>Coriobacteriia</taxon>
        <taxon>Eggerthellales</taxon>
        <taxon>Eggerthellaceae</taxon>
        <taxon>Ellagibacter</taxon>
    </lineage>
</organism>
<evidence type="ECO:0000313" key="2">
    <source>
        <dbReference type="EMBL" id="KAB1641351.1"/>
    </source>
</evidence>
<dbReference type="GO" id="GO:0005524">
    <property type="term" value="F:ATP binding"/>
    <property type="evidence" value="ECO:0007669"/>
    <property type="project" value="InterPro"/>
</dbReference>
<dbReference type="EMBL" id="WAJR01000006">
    <property type="protein sequence ID" value="KAB1641351.1"/>
    <property type="molecule type" value="Genomic_DNA"/>
</dbReference>
<dbReference type="SUPFAM" id="SSF52540">
    <property type="entry name" value="P-loop containing nucleoside triphosphate hydrolases"/>
    <property type="match status" value="1"/>
</dbReference>
<reference evidence="2 3" key="1">
    <citation type="submission" date="2019-09" db="EMBL/GenBank/DDBJ databases">
        <title>Whole genome shotgun sequencing (WGS) of Ellagibacter isourolithinifaciens DSM 104140(T) and Adlercreutzia muris DSM 29508(T).</title>
        <authorList>
            <person name="Stoll D.A."/>
            <person name="Danylec N."/>
            <person name="Huch M."/>
        </authorList>
    </citation>
    <scope>NUCLEOTIDE SEQUENCE [LARGE SCALE GENOMIC DNA]</scope>
    <source>
        <strain evidence="2 3">DSM 104140</strain>
    </source>
</reference>
<gene>
    <name evidence="2" type="ORF">F8C90_04135</name>
</gene>
<sequence length="529" mass="58687">MNIAEAKNQIEETVEGYLTRDETGAYLIAPEAQRPLFLLGAPGIGKTAVVGQVARELGIGLVSYSMTHHTRQSALGLPFIVHKRYGDEEFDVSEYTMSEIIASIYDYREETGHDRGILFLDEINCVSETLYPSMLQFLQFKTFGRHKIPDGWIVVCAGNPPEYNRSVYDFDVVTLDRLRKIAVEPDLEAWRAYALKTGVHPAILSYLEVKPDHFYSVESTPDGKSFVTARGWDDLSRIIKLREMKGKTVDRILVDQFLQDDSIAERFAQYYLLFTKYRSDYQISAILAGSAPDEIRERARAARFDERLALARLILDALDAHTGAVVETEQVVRVVRDAIREEKPAILSGENAQDALEDTSCALMQRAALDEKAGAPAKKLRPYRLGATWLSEFAGACEGERALSGKTAFSVIERAYSARVREMKERSEACAREIECAFGFIESTFGNGREMVAFAAEFAAREGTSQFASRFGSEAYAEHGKDVLAASGQSDLEKRLQAIDLDALATADEEARKAEASKKSCGCGSCSGC</sequence>
<proteinExistence type="predicted"/>
<feature type="domain" description="AAA+ ATPase" evidence="1">
    <location>
        <begin position="32"/>
        <end position="188"/>
    </location>
</feature>
<dbReference type="CDD" id="cd00009">
    <property type="entry name" value="AAA"/>
    <property type="match status" value="1"/>
</dbReference>